<dbReference type="Gene3D" id="1.10.10.60">
    <property type="entry name" value="Homeodomain-like"/>
    <property type="match status" value="1"/>
</dbReference>
<dbReference type="PRINTS" id="PR00455">
    <property type="entry name" value="HTHTETR"/>
</dbReference>
<dbReference type="Pfam" id="PF00440">
    <property type="entry name" value="TetR_N"/>
    <property type="match status" value="1"/>
</dbReference>
<evidence type="ECO:0000256" key="2">
    <source>
        <dbReference type="PROSITE-ProRule" id="PRU00335"/>
    </source>
</evidence>
<protein>
    <submittedName>
        <fullName evidence="4">TetR family transcriptional regulator</fullName>
    </submittedName>
</protein>
<dbReference type="PANTHER" id="PTHR30055">
    <property type="entry name" value="HTH-TYPE TRANSCRIPTIONAL REGULATOR RUTR"/>
    <property type="match status" value="1"/>
</dbReference>
<evidence type="ECO:0000256" key="1">
    <source>
        <dbReference type="ARBA" id="ARBA00023125"/>
    </source>
</evidence>
<evidence type="ECO:0000259" key="3">
    <source>
        <dbReference type="PROSITE" id="PS50977"/>
    </source>
</evidence>
<dbReference type="SUPFAM" id="SSF46689">
    <property type="entry name" value="Homeodomain-like"/>
    <property type="match status" value="1"/>
</dbReference>
<sequence>MTEDTARRPPVTRRGIRTRQALVDAARVIFERDGYLAARLTDITAEASCSTGTFYTYFNDKEGIFAAVMEATKNEMLHPGMEHVDGVDDPAAIIEASNRAYFESYRRNAKLMQLLEQVANIDPNVRELRQARSRVFVERNASGIKDLQERGLADPDLDSVMASRALSGMTSKIAFSTFVLNERVDFEELVYTATRLWCNGLRIAHHPSRREATDKS</sequence>
<dbReference type="Proteomes" id="UP000239290">
    <property type="component" value="Unassembled WGS sequence"/>
</dbReference>
<dbReference type="InterPro" id="IPR036271">
    <property type="entry name" value="Tet_transcr_reg_TetR-rel_C_sf"/>
</dbReference>
<dbReference type="InterPro" id="IPR050109">
    <property type="entry name" value="HTH-type_TetR-like_transc_reg"/>
</dbReference>
<dbReference type="InterPro" id="IPR009057">
    <property type="entry name" value="Homeodomain-like_sf"/>
</dbReference>
<proteinExistence type="predicted"/>
<dbReference type="GO" id="GO:0003700">
    <property type="term" value="F:DNA-binding transcription factor activity"/>
    <property type="evidence" value="ECO:0007669"/>
    <property type="project" value="TreeGrafter"/>
</dbReference>
<dbReference type="GO" id="GO:0000976">
    <property type="term" value="F:transcription cis-regulatory region binding"/>
    <property type="evidence" value="ECO:0007669"/>
    <property type="project" value="TreeGrafter"/>
</dbReference>
<dbReference type="Gene3D" id="1.10.357.10">
    <property type="entry name" value="Tetracycline Repressor, domain 2"/>
    <property type="match status" value="1"/>
</dbReference>
<dbReference type="AlphaFoldDB" id="A0A2S8IEM4"/>
<dbReference type="PROSITE" id="PS50977">
    <property type="entry name" value="HTH_TETR_2"/>
    <property type="match status" value="1"/>
</dbReference>
<dbReference type="RefSeq" id="WP_105423800.1">
    <property type="nucleotide sequence ID" value="NZ_PUIO01000100.1"/>
</dbReference>
<feature type="domain" description="HTH tetR-type" evidence="3">
    <location>
        <begin position="16"/>
        <end position="76"/>
    </location>
</feature>
<evidence type="ECO:0000313" key="4">
    <source>
        <dbReference type="EMBL" id="PQP13236.1"/>
    </source>
</evidence>
<accession>A0A2S8IEM4</accession>
<gene>
    <name evidence="4" type="ORF">C5613_42240</name>
</gene>
<dbReference type="InterPro" id="IPR001647">
    <property type="entry name" value="HTH_TetR"/>
</dbReference>
<evidence type="ECO:0000313" key="5">
    <source>
        <dbReference type="Proteomes" id="UP000239290"/>
    </source>
</evidence>
<organism evidence="4 5">
    <name type="scientific">Rhodococcus opacus</name>
    <name type="common">Nocardia opaca</name>
    <dbReference type="NCBI Taxonomy" id="37919"/>
    <lineage>
        <taxon>Bacteria</taxon>
        <taxon>Bacillati</taxon>
        <taxon>Actinomycetota</taxon>
        <taxon>Actinomycetes</taxon>
        <taxon>Mycobacteriales</taxon>
        <taxon>Nocardiaceae</taxon>
        <taxon>Rhodococcus</taxon>
    </lineage>
</organism>
<dbReference type="SUPFAM" id="SSF48498">
    <property type="entry name" value="Tetracyclin repressor-like, C-terminal domain"/>
    <property type="match status" value="1"/>
</dbReference>
<comment type="caution">
    <text evidence="4">The sequence shown here is derived from an EMBL/GenBank/DDBJ whole genome shotgun (WGS) entry which is preliminary data.</text>
</comment>
<keyword evidence="1 2" id="KW-0238">DNA-binding</keyword>
<dbReference type="PANTHER" id="PTHR30055:SF223">
    <property type="entry name" value="HTH-TYPE TRANSCRIPTIONAL REGULATOR UIDR"/>
    <property type="match status" value="1"/>
</dbReference>
<reference evidence="5" key="1">
    <citation type="submission" date="2018-02" db="EMBL/GenBank/DDBJ databases">
        <title>Draft genome sequencing of Rhodococcus opacus KU647198.</title>
        <authorList>
            <person name="Zheng B.-X."/>
        </authorList>
    </citation>
    <scope>NUCLEOTIDE SEQUENCE [LARGE SCALE GENOMIC DNA]</scope>
    <source>
        <strain evidence="5">04-OD7</strain>
    </source>
</reference>
<name>A0A2S8IEM4_RHOOP</name>
<feature type="DNA-binding region" description="H-T-H motif" evidence="2">
    <location>
        <begin position="39"/>
        <end position="58"/>
    </location>
</feature>
<dbReference type="EMBL" id="PUIO01000100">
    <property type="protein sequence ID" value="PQP13236.1"/>
    <property type="molecule type" value="Genomic_DNA"/>
</dbReference>